<evidence type="ECO:0000256" key="2">
    <source>
        <dbReference type="ARBA" id="ARBA00010488"/>
    </source>
</evidence>
<keyword evidence="6" id="KW-0472">Membrane</keyword>
<keyword evidence="8" id="KW-1185">Reference proteome</keyword>
<dbReference type="SUPFAM" id="SSF53756">
    <property type="entry name" value="UDP-Glycosyltransferase/glycogen phosphorylase"/>
    <property type="match status" value="1"/>
</dbReference>
<dbReference type="InterPro" id="IPR007554">
    <property type="entry name" value="Glycerophosphate_synth"/>
</dbReference>
<dbReference type="Proteomes" id="UP000051888">
    <property type="component" value="Unassembled WGS sequence"/>
</dbReference>
<dbReference type="PATRIC" id="fig|157838.3.peg.1296"/>
<dbReference type="PANTHER" id="PTHR37316:SF3">
    <property type="entry name" value="TEICHOIC ACID GLYCEROL-PHOSPHATE TRANSFERASE"/>
    <property type="match status" value="1"/>
</dbReference>
<keyword evidence="4" id="KW-0808">Transferase</keyword>
<dbReference type="GO" id="GO:0019350">
    <property type="term" value="P:teichoic acid biosynthetic process"/>
    <property type="evidence" value="ECO:0007669"/>
    <property type="project" value="UniProtKB-KW"/>
</dbReference>
<evidence type="ECO:0008006" key="9">
    <source>
        <dbReference type="Google" id="ProtNLM"/>
    </source>
</evidence>
<gene>
    <name evidence="7" type="ORF">AN964_05825</name>
</gene>
<protein>
    <recommendedName>
        <fullName evidence="9">CDP-glycerol:poly(Glycerophosphate) glycerophosphotransferase</fullName>
    </recommendedName>
</protein>
<dbReference type="STRING" id="157838.AN964_05825"/>
<evidence type="ECO:0000313" key="7">
    <source>
        <dbReference type="EMBL" id="KQL55385.1"/>
    </source>
</evidence>
<dbReference type="AlphaFoldDB" id="A0A0Q3TNN6"/>
<keyword evidence="5" id="KW-0777">Teichoic acid biosynthesis</keyword>
<organism evidence="7 8">
    <name type="scientific">Heyndrickxia shackletonii</name>
    <dbReference type="NCBI Taxonomy" id="157838"/>
    <lineage>
        <taxon>Bacteria</taxon>
        <taxon>Bacillati</taxon>
        <taxon>Bacillota</taxon>
        <taxon>Bacilli</taxon>
        <taxon>Bacillales</taxon>
        <taxon>Bacillaceae</taxon>
        <taxon>Heyndrickxia</taxon>
    </lineage>
</organism>
<dbReference type="EMBL" id="LJJC01000004">
    <property type="protein sequence ID" value="KQL55385.1"/>
    <property type="molecule type" value="Genomic_DNA"/>
</dbReference>
<comment type="similarity">
    <text evidence="2">Belongs to the CDP-glycerol glycerophosphotransferase family.</text>
</comment>
<evidence type="ECO:0000313" key="8">
    <source>
        <dbReference type="Proteomes" id="UP000051888"/>
    </source>
</evidence>
<dbReference type="Gene3D" id="3.40.50.12580">
    <property type="match status" value="1"/>
</dbReference>
<accession>A0A0Q3TNN6</accession>
<dbReference type="InterPro" id="IPR043149">
    <property type="entry name" value="TagF_N"/>
</dbReference>
<reference evidence="7 8" key="1">
    <citation type="submission" date="2015-09" db="EMBL/GenBank/DDBJ databases">
        <title>Genome sequencing project for genomic taxonomy and phylogenomics of Bacillus-like bacteria.</title>
        <authorList>
            <person name="Liu B."/>
            <person name="Wang J."/>
            <person name="Zhu Y."/>
            <person name="Liu G."/>
            <person name="Chen Q."/>
            <person name="Chen Z."/>
            <person name="Lan J."/>
            <person name="Che J."/>
            <person name="Ge C."/>
            <person name="Shi H."/>
            <person name="Pan Z."/>
            <person name="Liu X."/>
        </authorList>
    </citation>
    <scope>NUCLEOTIDE SEQUENCE [LARGE SCALE GENOMIC DNA]</scope>
    <source>
        <strain evidence="7 8">LMG 18435</strain>
    </source>
</reference>
<dbReference type="Gene3D" id="3.40.50.11820">
    <property type="match status" value="1"/>
</dbReference>
<evidence type="ECO:0000256" key="4">
    <source>
        <dbReference type="ARBA" id="ARBA00022679"/>
    </source>
</evidence>
<dbReference type="Pfam" id="PF04464">
    <property type="entry name" value="Glyphos_transf"/>
    <property type="match status" value="1"/>
</dbReference>
<dbReference type="InterPro" id="IPR051612">
    <property type="entry name" value="Teichoic_Acid_Biosynth"/>
</dbReference>
<evidence type="ECO:0000256" key="6">
    <source>
        <dbReference type="ARBA" id="ARBA00023136"/>
    </source>
</evidence>
<evidence type="ECO:0000256" key="5">
    <source>
        <dbReference type="ARBA" id="ARBA00022944"/>
    </source>
</evidence>
<evidence type="ECO:0000256" key="3">
    <source>
        <dbReference type="ARBA" id="ARBA00022475"/>
    </source>
</evidence>
<evidence type="ECO:0000256" key="1">
    <source>
        <dbReference type="ARBA" id="ARBA00004202"/>
    </source>
</evidence>
<dbReference type="PANTHER" id="PTHR37316">
    <property type="entry name" value="TEICHOIC ACID GLYCEROL-PHOSPHATE PRIMASE"/>
    <property type="match status" value="1"/>
</dbReference>
<comment type="subcellular location">
    <subcellularLocation>
        <location evidence="1">Cell membrane</location>
        <topology evidence="1">Peripheral membrane protein</topology>
    </subcellularLocation>
</comment>
<dbReference type="InterPro" id="IPR043148">
    <property type="entry name" value="TagF_C"/>
</dbReference>
<proteinExistence type="inferred from homology"/>
<sequence>MLTSISHQNEEYKLQILSTSKTDLKFTYLRFVSRHSNDKLDITFEESKEVHRNFLLSTKISKEYLSAIITENQCWDLYIVINHEEQSNQFRLKTKDSSAPLPLYVDSKKEMVLLPYTTNKGNLSFNVKEIESMAIVEKSSLTKEGAASIGGYIIIPDKGETPSELNMTLIIQNEDLGIEEKIVNSINYESSYSKQGNHAICKFQFEFNVEDFFSYAEKSLILLEPYVEISYMKDNQEVGKSTPRNLYWNQKNEILSEKLNYLQNKKKVIIGKTNNNYLYISINEYRWSKDILIKVKNRLNRWKKSFLTQKLYKRIFALVGKLPAKKNLVVFESFLGKQYSDNPRAIYEYLKETHPEYKLVWSVDKRFIHNFKDKDIDYVNRFSIKWLFHMALAKYWVTNSRMPLWIPKPKHCTYLQTWHGTPLKKLAADMDEVHMPGTSTQRYKENFIKEASNWDFLVSPNEYSTKIFRRAFQFNKEMIESGYPRNDFLYKSNTSDTINMLKERYKIPLDKKLILYAPTWRDNQFYAVGKYKFDLDLDLRLLQEELGNEYVIILRMHYLVAENFDLSPYEGFVYDFSNHEDIRELYLISDLLITDYSSVFFDYANLKRPMIFYVYDIDMYRDTLRGFYFDFENQAPGPLVKTTEQVIETIKEIQLNDFRVSSAFNSFYEKFCYLESGQSSKRVVDKVFRGRNIT</sequence>
<keyword evidence="3" id="KW-1003">Cell membrane</keyword>
<comment type="caution">
    <text evidence="7">The sequence shown here is derived from an EMBL/GenBank/DDBJ whole genome shotgun (WGS) entry which is preliminary data.</text>
</comment>
<dbReference type="GO" id="GO:0005886">
    <property type="term" value="C:plasma membrane"/>
    <property type="evidence" value="ECO:0007669"/>
    <property type="project" value="UniProtKB-SubCell"/>
</dbReference>
<name>A0A0Q3TNN6_9BACI</name>
<dbReference type="GO" id="GO:0047355">
    <property type="term" value="F:CDP-glycerol glycerophosphotransferase activity"/>
    <property type="evidence" value="ECO:0007669"/>
    <property type="project" value="InterPro"/>
</dbReference>